<dbReference type="EMBL" id="JAPFFF010000012">
    <property type="protein sequence ID" value="KAK8875940.1"/>
    <property type="molecule type" value="Genomic_DNA"/>
</dbReference>
<reference evidence="1 2" key="1">
    <citation type="submission" date="2024-04" db="EMBL/GenBank/DDBJ databases">
        <title>Tritrichomonas musculus Genome.</title>
        <authorList>
            <person name="Alves-Ferreira E."/>
            <person name="Grigg M."/>
            <person name="Lorenzi H."/>
            <person name="Galac M."/>
        </authorList>
    </citation>
    <scope>NUCLEOTIDE SEQUENCE [LARGE SCALE GENOMIC DNA]</scope>
    <source>
        <strain evidence="1 2">EAF2021</strain>
    </source>
</reference>
<accession>A0ABR2JDU8</accession>
<evidence type="ECO:0000313" key="1">
    <source>
        <dbReference type="EMBL" id="KAK8875940.1"/>
    </source>
</evidence>
<keyword evidence="2" id="KW-1185">Reference proteome</keyword>
<organism evidence="1 2">
    <name type="scientific">Tritrichomonas musculus</name>
    <dbReference type="NCBI Taxonomy" id="1915356"/>
    <lineage>
        <taxon>Eukaryota</taxon>
        <taxon>Metamonada</taxon>
        <taxon>Parabasalia</taxon>
        <taxon>Tritrichomonadida</taxon>
        <taxon>Tritrichomonadidae</taxon>
        <taxon>Tritrichomonas</taxon>
    </lineage>
</organism>
<name>A0ABR2JDU8_9EUKA</name>
<protein>
    <submittedName>
        <fullName evidence="1">Uncharacterized protein</fullName>
    </submittedName>
</protein>
<dbReference type="Proteomes" id="UP001470230">
    <property type="component" value="Unassembled WGS sequence"/>
</dbReference>
<proteinExistence type="predicted"/>
<comment type="caution">
    <text evidence="1">The sequence shown here is derived from an EMBL/GenBank/DDBJ whole genome shotgun (WGS) entry which is preliminary data.</text>
</comment>
<sequence length="464" mass="54460">MIYKLDSSVCYDQEVNIDQQFIVFNADKTVQDYFKEYLLALRQFDLEPQLLLMLMRINTFIKNEKSLTPILPNSMENFLLRLFKSSQETKILTLLCKLLNFLTKDDSICKRFTDINFHEYLICILLKNEFSPEYSIDLSFTIIHLSDSLFSQNNNIQFICNFFSTYTISSFMEARIDIIDKTNFLIYFSKYALVPEISLEIIFNMSKIPLTQQTVSQAAWIMYYITKSNIDSACFLFSHPKISSENLNLFYSVSFYLGNKNVDESFYIPYLSFCIESLRHLHDQPTIQKIISFNIPDKIRANFDLHSSNSACKELFIKYLTILLEFQKEILNDDMILDVINLNKNSALSVMKQVLIFSTKVIPLSSAELIRKIYQNDFFLKCLGLINSNFNIILVSKVIFLIYEKIEQIPEFLDEYLEIHYENNSIEDFNVALSQIPNQNDQNIRFMIDYWSKLENAISSKVDL</sequence>
<evidence type="ECO:0000313" key="2">
    <source>
        <dbReference type="Proteomes" id="UP001470230"/>
    </source>
</evidence>
<gene>
    <name evidence="1" type="ORF">M9Y10_006118</name>
</gene>